<dbReference type="InterPro" id="IPR000641">
    <property type="entry name" value="CbxX/CfxQ"/>
</dbReference>
<feature type="domain" description="AAA+ ATPase" evidence="11">
    <location>
        <begin position="66"/>
        <end position="197"/>
    </location>
</feature>
<evidence type="ECO:0000256" key="9">
    <source>
        <dbReference type="HAMAP-Rule" id="MF_00016"/>
    </source>
</evidence>
<evidence type="ECO:0000256" key="4">
    <source>
        <dbReference type="ARBA" id="ARBA00022801"/>
    </source>
</evidence>
<dbReference type="GO" id="GO:0005524">
    <property type="term" value="F:ATP binding"/>
    <property type="evidence" value="ECO:0007669"/>
    <property type="project" value="UniProtKB-UniRule"/>
</dbReference>
<evidence type="ECO:0000256" key="2">
    <source>
        <dbReference type="ARBA" id="ARBA00022741"/>
    </source>
</evidence>
<organism evidence="12 13">
    <name type="scientific">Candidatus Similichlamydia laticola</name>
    <dbReference type="NCBI Taxonomy" id="2170265"/>
    <lineage>
        <taxon>Bacteria</taxon>
        <taxon>Pseudomonadati</taxon>
        <taxon>Chlamydiota</taxon>
        <taxon>Chlamydiia</taxon>
        <taxon>Parachlamydiales</taxon>
        <taxon>Candidatus Parilichlamydiaceae</taxon>
        <taxon>Candidatus Similichlamydia</taxon>
    </lineage>
</organism>
<evidence type="ECO:0000256" key="8">
    <source>
        <dbReference type="ARBA" id="ARBA00023204"/>
    </source>
</evidence>
<dbReference type="NCBIfam" id="NF000868">
    <property type="entry name" value="PRK00080.1"/>
    <property type="match status" value="1"/>
</dbReference>
<feature type="region of interest" description="Head domain (RuvB-H)" evidence="9">
    <location>
        <begin position="270"/>
        <end position="342"/>
    </location>
</feature>
<dbReference type="Proteomes" id="UP000253816">
    <property type="component" value="Unassembled WGS sequence"/>
</dbReference>
<dbReference type="InterPro" id="IPR027417">
    <property type="entry name" value="P-loop_NTPase"/>
</dbReference>
<dbReference type="Gene3D" id="1.10.10.10">
    <property type="entry name" value="Winged helix-like DNA-binding domain superfamily/Winged helix DNA-binding domain"/>
    <property type="match status" value="1"/>
</dbReference>
<keyword evidence="2 9" id="KW-0547">Nucleotide-binding</keyword>
<dbReference type="InterPro" id="IPR041445">
    <property type="entry name" value="AAA_lid_4"/>
</dbReference>
<comment type="similarity">
    <text evidence="9">Belongs to the RuvB family.</text>
</comment>
<dbReference type="InterPro" id="IPR036390">
    <property type="entry name" value="WH_DNA-bd_sf"/>
</dbReference>
<dbReference type="HAMAP" id="MF_00016">
    <property type="entry name" value="DNA_HJ_migration_RuvB"/>
    <property type="match status" value="1"/>
</dbReference>
<reference evidence="12 13" key="1">
    <citation type="submission" date="2018-07" db="EMBL/GenBank/DDBJ databases">
        <title>Comparative genomics of the Candidatus Parilichlamydiaceae reveals evidence of convergent evolution and genome reduction in the phylum Chlamydiae.</title>
        <authorList>
            <person name="Taylor-Brown A."/>
            <person name="Polkinghorne A."/>
        </authorList>
    </citation>
    <scope>NUCLEOTIDE SEQUENCE [LARGE SCALE GENOMIC DNA]</scope>
    <source>
        <strain evidence="12 13">Hat2</strain>
    </source>
</reference>
<dbReference type="NCBIfam" id="TIGR00635">
    <property type="entry name" value="ruvB"/>
    <property type="match status" value="1"/>
</dbReference>
<feature type="binding site" evidence="9">
    <location>
        <position position="330"/>
    </location>
    <ligand>
        <name>DNA</name>
        <dbReference type="ChEBI" id="CHEBI:16991"/>
    </ligand>
</feature>
<dbReference type="Pfam" id="PF05496">
    <property type="entry name" value="RuvB_N"/>
    <property type="match status" value="1"/>
</dbReference>
<dbReference type="SUPFAM" id="SSF46785">
    <property type="entry name" value="Winged helix' DNA-binding domain"/>
    <property type="match status" value="1"/>
</dbReference>
<feature type="region of interest" description="Disordered" evidence="10">
    <location>
        <begin position="1"/>
        <end position="25"/>
    </location>
</feature>
<accession>A0A369KA58</accession>
<evidence type="ECO:0000259" key="11">
    <source>
        <dbReference type="SMART" id="SM00382"/>
    </source>
</evidence>
<dbReference type="GO" id="GO:0048476">
    <property type="term" value="C:Holliday junction resolvase complex"/>
    <property type="evidence" value="ECO:0007669"/>
    <property type="project" value="UniProtKB-UniRule"/>
</dbReference>
<dbReference type="RefSeq" id="WP_114544351.1">
    <property type="nucleotide sequence ID" value="NZ_QQBG01000014.1"/>
</dbReference>
<evidence type="ECO:0000256" key="1">
    <source>
        <dbReference type="ARBA" id="ARBA00022490"/>
    </source>
</evidence>
<dbReference type="InterPro" id="IPR008824">
    <property type="entry name" value="RuvB-like_N"/>
</dbReference>
<feature type="binding site" evidence="9">
    <location>
        <position position="325"/>
    </location>
    <ligand>
        <name>DNA</name>
        <dbReference type="ChEBI" id="CHEBI:16991"/>
    </ligand>
</feature>
<keyword evidence="5 9" id="KW-0067">ATP-binding</keyword>
<evidence type="ECO:0000313" key="13">
    <source>
        <dbReference type="Proteomes" id="UP000253816"/>
    </source>
</evidence>
<feature type="binding site" evidence="9">
    <location>
        <position position="186"/>
    </location>
    <ligand>
        <name>ATP</name>
        <dbReference type="ChEBI" id="CHEBI:30616"/>
    </ligand>
</feature>
<feature type="binding site" evidence="9">
    <location>
        <position position="35"/>
    </location>
    <ligand>
        <name>ATP</name>
        <dbReference type="ChEBI" id="CHEBI:30616"/>
    </ligand>
</feature>
<evidence type="ECO:0000256" key="6">
    <source>
        <dbReference type="ARBA" id="ARBA00023125"/>
    </source>
</evidence>
<dbReference type="AlphaFoldDB" id="A0A369KA58"/>
<evidence type="ECO:0000313" key="12">
    <source>
        <dbReference type="EMBL" id="RDB31481.1"/>
    </source>
</evidence>
<dbReference type="GO" id="GO:0000400">
    <property type="term" value="F:four-way junction DNA binding"/>
    <property type="evidence" value="ECO:0007669"/>
    <property type="project" value="UniProtKB-UniRule"/>
</dbReference>
<name>A0A369KA58_9BACT</name>
<feature type="binding site" evidence="9">
    <location>
        <position position="82"/>
    </location>
    <ligand>
        <name>ATP</name>
        <dbReference type="ChEBI" id="CHEBI:30616"/>
    </ligand>
</feature>
<dbReference type="EMBL" id="QQBG01000014">
    <property type="protein sequence ID" value="RDB31481.1"/>
    <property type="molecule type" value="Genomic_DNA"/>
</dbReference>
<dbReference type="GO" id="GO:0005737">
    <property type="term" value="C:cytoplasm"/>
    <property type="evidence" value="ECO:0007669"/>
    <property type="project" value="UniProtKB-SubCell"/>
</dbReference>
<evidence type="ECO:0000256" key="10">
    <source>
        <dbReference type="SAM" id="MobiDB-lite"/>
    </source>
</evidence>
<evidence type="ECO:0000256" key="3">
    <source>
        <dbReference type="ARBA" id="ARBA00022763"/>
    </source>
</evidence>
<gene>
    <name evidence="9" type="primary">ruvB</name>
    <name evidence="12" type="ORF">HAT2_00407</name>
</gene>
<dbReference type="PRINTS" id="PR00819">
    <property type="entry name" value="CBXCFQXSUPER"/>
</dbReference>
<dbReference type="PANTHER" id="PTHR42848:SF1">
    <property type="entry name" value="HOLLIDAY JUNCTION BRANCH MIGRATION COMPLEX SUBUNIT RUVB"/>
    <property type="match status" value="1"/>
</dbReference>
<dbReference type="CDD" id="cd00009">
    <property type="entry name" value="AAA"/>
    <property type="match status" value="1"/>
</dbReference>
<dbReference type="EC" id="3.6.4.-" evidence="9"/>
<keyword evidence="3 9" id="KW-0227">DNA damage</keyword>
<evidence type="ECO:0000256" key="7">
    <source>
        <dbReference type="ARBA" id="ARBA00023172"/>
    </source>
</evidence>
<keyword evidence="4 9" id="KW-0378">Hydrolase</keyword>
<dbReference type="SMART" id="SM00382">
    <property type="entry name" value="AAA"/>
    <property type="match status" value="1"/>
</dbReference>
<keyword evidence="7 9" id="KW-0233">DNA recombination</keyword>
<feature type="binding site" evidence="9">
    <location>
        <position position="80"/>
    </location>
    <ligand>
        <name>ATP</name>
        <dbReference type="ChEBI" id="CHEBI:30616"/>
    </ligand>
</feature>
<keyword evidence="8 9" id="KW-0234">DNA repair</keyword>
<dbReference type="GO" id="GO:0016887">
    <property type="term" value="F:ATP hydrolysis activity"/>
    <property type="evidence" value="ECO:0007669"/>
    <property type="project" value="RHEA"/>
</dbReference>
<keyword evidence="1 9" id="KW-0963">Cytoplasm</keyword>
<protein>
    <recommendedName>
        <fullName evidence="9">Holliday junction branch migration complex subunit RuvB</fullName>
        <ecNumber evidence="9">3.6.4.-</ecNumber>
    </recommendedName>
</protein>
<dbReference type="InterPro" id="IPR036388">
    <property type="entry name" value="WH-like_DNA-bd_sf"/>
</dbReference>
<keyword evidence="13" id="KW-1185">Reference proteome</keyword>
<dbReference type="GO" id="GO:0009378">
    <property type="term" value="F:four-way junction helicase activity"/>
    <property type="evidence" value="ECO:0007669"/>
    <property type="project" value="InterPro"/>
</dbReference>
<comment type="caution">
    <text evidence="9">Lacks conserved residue(s) required for the propagation of feature annotation.</text>
</comment>
<dbReference type="InterPro" id="IPR008823">
    <property type="entry name" value="RuvB_wg_C"/>
</dbReference>
<dbReference type="Gene3D" id="3.40.50.300">
    <property type="entry name" value="P-loop containing nucleotide triphosphate hydrolases"/>
    <property type="match status" value="1"/>
</dbReference>
<dbReference type="Pfam" id="PF05491">
    <property type="entry name" value="WHD_RuvB"/>
    <property type="match status" value="1"/>
</dbReference>
<dbReference type="GO" id="GO:0006310">
    <property type="term" value="P:DNA recombination"/>
    <property type="evidence" value="ECO:0007669"/>
    <property type="project" value="UniProtKB-UniRule"/>
</dbReference>
<comment type="function">
    <text evidence="9">The RuvA-RuvB-RuvC complex processes Holliday junction (HJ) DNA during genetic recombination and DNA repair, while the RuvA-RuvB complex plays an important role in the rescue of blocked DNA replication forks via replication fork reversal (RFR). RuvA specifically binds to HJ cruciform DNA, conferring on it an open structure. The RuvB hexamer acts as an ATP-dependent pump, pulling dsDNA into and through the RuvAB complex. RuvB forms 2 homohexamers on either side of HJ DNA bound by 1 or 2 RuvA tetramers; 4 subunits per hexamer contact DNA at a time. Coordinated motions by a converter formed by DNA-disengaged RuvB subunits stimulates ATP hydrolysis and nucleotide exchange. Immobilization of the converter enables RuvB to convert the ATP-contained energy into a lever motion, pulling 2 nucleotides of DNA out of the RuvA tetramer per ATP hydrolyzed, thus driving DNA branch migration. The RuvB motors rotate together with the DNA substrate, which together with the progressing nucleotide cycle form the mechanistic basis for DNA recombination by continuous HJ branch migration. Branch migration allows RuvC to scan DNA until it finds its consensus sequence, where it cleaves and resolves cruciform DNA.</text>
</comment>
<evidence type="ECO:0000256" key="5">
    <source>
        <dbReference type="ARBA" id="ARBA00022840"/>
    </source>
</evidence>
<dbReference type="SUPFAM" id="SSF52540">
    <property type="entry name" value="P-loop containing nucleoside triphosphate hydrolases"/>
    <property type="match status" value="1"/>
</dbReference>
<feature type="binding site" evidence="9">
    <location>
        <position position="81"/>
    </location>
    <ligand>
        <name>ATP</name>
        <dbReference type="ChEBI" id="CHEBI:30616"/>
    </ligand>
</feature>
<comment type="subunit">
    <text evidence="9">Homohexamer. Forms an RuvA(8)-RuvB(12)-Holliday junction (HJ) complex. HJ DNA is sandwiched between 2 RuvA tetramers; dsDNA enters through RuvA and exits via RuvB. An RuvB hexamer assembles on each DNA strand where it exits the tetramer. Each RuvB hexamer is contacted by two RuvA subunits (via domain III) on 2 adjacent RuvB subunits; this complex drives branch migration. In the full resolvosome a probable DNA-RuvA(4)-RuvB(12)-RuvC(2) complex forms which resolves the HJ.</text>
</comment>
<feature type="binding site" evidence="9">
    <location>
        <position position="81"/>
    </location>
    <ligand>
        <name>Mg(2+)</name>
        <dbReference type="ChEBI" id="CHEBI:18420"/>
    </ligand>
</feature>
<keyword evidence="12" id="KW-0347">Helicase</keyword>
<dbReference type="InterPro" id="IPR003593">
    <property type="entry name" value="AAA+_ATPase"/>
</dbReference>
<proteinExistence type="inferred from homology"/>
<feature type="binding site" evidence="9">
    <location>
        <position position="233"/>
    </location>
    <ligand>
        <name>ATP</name>
        <dbReference type="ChEBI" id="CHEBI:30616"/>
    </ligand>
</feature>
<comment type="catalytic activity">
    <reaction evidence="9">
        <text>ATP + H2O = ADP + phosphate + H(+)</text>
        <dbReference type="Rhea" id="RHEA:13065"/>
        <dbReference type="ChEBI" id="CHEBI:15377"/>
        <dbReference type="ChEBI" id="CHEBI:15378"/>
        <dbReference type="ChEBI" id="CHEBI:30616"/>
        <dbReference type="ChEBI" id="CHEBI:43474"/>
        <dbReference type="ChEBI" id="CHEBI:456216"/>
    </reaction>
</comment>
<keyword evidence="6 9" id="KW-0238">DNA-binding</keyword>
<dbReference type="Pfam" id="PF17864">
    <property type="entry name" value="AAA_lid_4"/>
    <property type="match status" value="1"/>
</dbReference>
<comment type="subcellular location">
    <subcellularLocation>
        <location evidence="9">Cytoplasm</location>
    </subcellularLocation>
</comment>
<sequence>MSHTCLFSCRGEDPPSQKKKKKLKKAEPIIPSPVLLPSGLRDIRGQRRVVQQLNMLCSACLKEYKPLPHLLFCGPPGLGKTTFARLLAYEMKTTIEVISCSFIHSPSHLVSVLSHLKTGDILFLDEMHAMNRSCSESLYHAMDHFALEILLEKGKTSRPLVVPLNPFTLIGATTHPGRLCKPFLSRFEAVLVFEDYTVEELMEIVLSASEKWDLKMEQDAAEAIAIRSRGTPRLALHFLKWSRRFLLSSRREFLSEQCVLEALELLGLDAKGLNSIERKILEIILNLYEGGPVGAQVLASHIGESVETLEEVYEPHLLREGFLIRSSRGRCITKKGKAHFQG</sequence>
<dbReference type="PANTHER" id="PTHR42848">
    <property type="match status" value="1"/>
</dbReference>
<comment type="caution">
    <text evidence="12">The sequence shown here is derived from an EMBL/GenBank/DDBJ whole genome shotgun (WGS) entry which is preliminary data.</text>
</comment>
<feature type="binding site" evidence="9">
    <location>
        <position position="77"/>
    </location>
    <ligand>
        <name>ATP</name>
        <dbReference type="ChEBI" id="CHEBI:30616"/>
    </ligand>
</feature>
<dbReference type="InterPro" id="IPR004605">
    <property type="entry name" value="DNA_helicase_Holl-junc_RuvB"/>
</dbReference>
<comment type="domain">
    <text evidence="9">Has 3 domains, the large (RuvB-L) and small ATPase (RuvB-S) domains and the C-terminal head (RuvB-H) domain. The head domain binds DNA, while the ATPase domains jointly bind ATP, ADP or are empty depending on the state of the subunit in the translocation cycle. During a single DNA translocation step the structure of each domain remains the same, but their relative positions change.</text>
</comment>
<feature type="binding site" evidence="9">
    <location>
        <position position="196"/>
    </location>
    <ligand>
        <name>ATP</name>
        <dbReference type="ChEBI" id="CHEBI:30616"/>
    </ligand>
</feature>
<dbReference type="Gene3D" id="1.10.8.60">
    <property type="match status" value="1"/>
</dbReference>
<dbReference type="OrthoDB" id="9804478at2"/>
<dbReference type="GO" id="GO:0006281">
    <property type="term" value="P:DNA repair"/>
    <property type="evidence" value="ECO:0007669"/>
    <property type="project" value="UniProtKB-UniRule"/>
</dbReference>
<feature type="region of interest" description="Small ATPAse domain (RuvB-S)" evidence="9">
    <location>
        <begin position="197"/>
        <end position="267"/>
    </location>
</feature>